<geneLocation type="plasmid" evidence="1 2">
    <name>p1</name>
</geneLocation>
<sequence>MKKKLLIIVLLVFQYSEILSQIITIDTAKFFIEYDYSYRIKKGFDQYVNELISLYIGNNSSISQTSNAFKSNKILREASKNGLNLFNTKGRTMSKVHVYTVHKIHDSLFVDHTLPKIKFKTPSYNFEWEIKKDKKIILGYECVKAEGQYGNRKFIAWFSIEIPISDGPYVFNGLPGLILEIYDENNDHIFTAKRKEISNEEIVQSFGYFKYRKPGKWIQKEKEKYKNLINTGRISYFGHIQNIDNDSPERREELLIRASLTNSIEL</sequence>
<organism evidence="1 2">
    <name type="scientific">Flammeovirga kamogawensis</name>
    <dbReference type="NCBI Taxonomy" id="373891"/>
    <lineage>
        <taxon>Bacteria</taxon>
        <taxon>Pseudomonadati</taxon>
        <taxon>Bacteroidota</taxon>
        <taxon>Cytophagia</taxon>
        <taxon>Cytophagales</taxon>
        <taxon>Flammeovirgaceae</taxon>
        <taxon>Flammeovirga</taxon>
    </lineage>
</organism>
<dbReference type="Pfam" id="PF09697">
    <property type="entry name" value="Porph_ging"/>
    <property type="match status" value="1"/>
</dbReference>
<proteinExistence type="predicted"/>
<dbReference type="RefSeq" id="WP_144077106.1">
    <property type="nucleotide sequence ID" value="NZ_CP076130.1"/>
</dbReference>
<protein>
    <submittedName>
        <fullName evidence="1">GLPGLI family protein</fullName>
    </submittedName>
</protein>
<keyword evidence="1" id="KW-0614">Plasmid</keyword>
<gene>
    <name evidence="1" type="ORF">KM029_24845</name>
</gene>
<dbReference type="EMBL" id="CP076130">
    <property type="protein sequence ID" value="QWG10613.1"/>
    <property type="molecule type" value="Genomic_DNA"/>
</dbReference>
<reference evidence="1 2" key="1">
    <citation type="submission" date="2021-05" db="EMBL/GenBank/DDBJ databases">
        <title>Comparative genomic studies on the polysaccharide-degrading batcterial strains of the Flammeovirga genus.</title>
        <authorList>
            <person name="Zewei F."/>
            <person name="Zheng Z."/>
            <person name="Yu L."/>
            <person name="Ruyue G."/>
            <person name="Yanhong M."/>
            <person name="Yuanyuan C."/>
            <person name="Jingyan G."/>
            <person name="Wenjun H."/>
        </authorList>
    </citation>
    <scope>NUCLEOTIDE SEQUENCE [LARGE SCALE GENOMIC DNA]</scope>
    <source>
        <strain evidence="1 2">YS10</strain>
        <plasmid evidence="1 2">p1</plasmid>
    </source>
</reference>
<accession>A0ABX8H4K8</accession>
<keyword evidence="2" id="KW-1185">Reference proteome</keyword>
<dbReference type="InterPro" id="IPR005901">
    <property type="entry name" value="GLPGLI"/>
</dbReference>
<dbReference type="Proteomes" id="UP000682802">
    <property type="component" value="Plasmid p1"/>
</dbReference>
<evidence type="ECO:0000313" key="2">
    <source>
        <dbReference type="Proteomes" id="UP000682802"/>
    </source>
</evidence>
<name>A0ABX8H4K8_9BACT</name>
<dbReference type="NCBIfam" id="TIGR01200">
    <property type="entry name" value="GLPGLI"/>
    <property type="match status" value="1"/>
</dbReference>
<evidence type="ECO:0000313" key="1">
    <source>
        <dbReference type="EMBL" id="QWG10613.1"/>
    </source>
</evidence>